<sequence>MEVAEALIFFELVVWAFGYGDGRAVARIVEVNESGERSKPNRSHTLIPDREIEAVASQGEVGPTRLR</sequence>
<dbReference type="AlphaFoldDB" id="A0A2P5BGX0"/>
<accession>A0A2P5BGX0</accession>
<keyword evidence="2" id="KW-1185">Reference proteome</keyword>
<reference evidence="2" key="1">
    <citation type="submission" date="2016-06" db="EMBL/GenBank/DDBJ databases">
        <title>Parallel loss of symbiosis genes in relatives of nitrogen-fixing non-legume Parasponia.</title>
        <authorList>
            <person name="Van Velzen R."/>
            <person name="Holmer R."/>
            <person name="Bu F."/>
            <person name="Rutten L."/>
            <person name="Van Zeijl A."/>
            <person name="Liu W."/>
            <person name="Santuari L."/>
            <person name="Cao Q."/>
            <person name="Sharma T."/>
            <person name="Shen D."/>
            <person name="Roswanjaya Y."/>
            <person name="Wardhani T."/>
            <person name="Kalhor M.S."/>
            <person name="Jansen J."/>
            <person name="Van den Hoogen J."/>
            <person name="Gungor B."/>
            <person name="Hartog M."/>
            <person name="Hontelez J."/>
            <person name="Verver J."/>
            <person name="Yang W.-C."/>
            <person name="Schijlen E."/>
            <person name="Repin R."/>
            <person name="Schilthuizen M."/>
            <person name="Schranz E."/>
            <person name="Heidstra R."/>
            <person name="Miyata K."/>
            <person name="Fedorova E."/>
            <person name="Kohlen W."/>
            <person name="Bisseling T."/>
            <person name="Smit S."/>
            <person name="Geurts R."/>
        </authorList>
    </citation>
    <scope>NUCLEOTIDE SEQUENCE [LARGE SCALE GENOMIC DNA]</scope>
    <source>
        <strain evidence="2">cv. WU1-14</strain>
    </source>
</reference>
<dbReference type="Proteomes" id="UP000237105">
    <property type="component" value="Unassembled WGS sequence"/>
</dbReference>
<evidence type="ECO:0000313" key="2">
    <source>
        <dbReference type="Proteomes" id="UP000237105"/>
    </source>
</evidence>
<name>A0A2P5BGX0_PARAD</name>
<protein>
    <submittedName>
        <fullName evidence="1">Uncharacterized protein</fullName>
    </submittedName>
</protein>
<organism evidence="1 2">
    <name type="scientific">Parasponia andersonii</name>
    <name type="common">Sponia andersonii</name>
    <dbReference type="NCBI Taxonomy" id="3476"/>
    <lineage>
        <taxon>Eukaryota</taxon>
        <taxon>Viridiplantae</taxon>
        <taxon>Streptophyta</taxon>
        <taxon>Embryophyta</taxon>
        <taxon>Tracheophyta</taxon>
        <taxon>Spermatophyta</taxon>
        <taxon>Magnoliopsida</taxon>
        <taxon>eudicotyledons</taxon>
        <taxon>Gunneridae</taxon>
        <taxon>Pentapetalae</taxon>
        <taxon>rosids</taxon>
        <taxon>fabids</taxon>
        <taxon>Rosales</taxon>
        <taxon>Cannabaceae</taxon>
        <taxon>Parasponia</taxon>
    </lineage>
</organism>
<comment type="caution">
    <text evidence="1">The sequence shown here is derived from an EMBL/GenBank/DDBJ whole genome shotgun (WGS) entry which is preliminary data.</text>
</comment>
<evidence type="ECO:0000313" key="1">
    <source>
        <dbReference type="EMBL" id="PON48032.1"/>
    </source>
</evidence>
<proteinExistence type="predicted"/>
<gene>
    <name evidence="1" type="ORF">PanWU01x14_240250</name>
</gene>
<dbReference type="EMBL" id="JXTB01000283">
    <property type="protein sequence ID" value="PON48032.1"/>
    <property type="molecule type" value="Genomic_DNA"/>
</dbReference>